<sequence length="88" mass="10210">MDLPGLTKFAVDAIELAREVDPSGTRYRERLRHFHLLVIVYQKDCFFYKPKHLLSTVWLAFLGRTFGVITKPDLMDKGANAFNVRIQL</sequence>
<dbReference type="Gene3D" id="3.40.50.300">
    <property type="entry name" value="P-loop containing nucleotide triphosphate hydrolases"/>
    <property type="match status" value="1"/>
</dbReference>
<name>A0A2P6QQ78_ROSCH</name>
<dbReference type="EMBL" id="PDCK01000042">
    <property type="protein sequence ID" value="PRQ36344.1"/>
    <property type="molecule type" value="Genomic_DNA"/>
</dbReference>
<proteinExistence type="predicted"/>
<organism evidence="1 2">
    <name type="scientific">Rosa chinensis</name>
    <name type="common">China rose</name>
    <dbReference type="NCBI Taxonomy" id="74649"/>
    <lineage>
        <taxon>Eukaryota</taxon>
        <taxon>Viridiplantae</taxon>
        <taxon>Streptophyta</taxon>
        <taxon>Embryophyta</taxon>
        <taxon>Tracheophyta</taxon>
        <taxon>Spermatophyta</taxon>
        <taxon>Magnoliopsida</taxon>
        <taxon>eudicotyledons</taxon>
        <taxon>Gunneridae</taxon>
        <taxon>Pentapetalae</taxon>
        <taxon>rosids</taxon>
        <taxon>fabids</taxon>
        <taxon>Rosales</taxon>
        <taxon>Rosaceae</taxon>
        <taxon>Rosoideae</taxon>
        <taxon>Rosoideae incertae sedis</taxon>
        <taxon>Rosa</taxon>
    </lineage>
</organism>
<dbReference type="AlphaFoldDB" id="A0A2P6QQ78"/>
<dbReference type="Gramene" id="PRQ36344">
    <property type="protein sequence ID" value="PRQ36344"/>
    <property type="gene ID" value="RchiOBHm_Chr4g0390421"/>
</dbReference>
<dbReference type="GO" id="GO:0016787">
    <property type="term" value="F:hydrolase activity"/>
    <property type="evidence" value="ECO:0007669"/>
    <property type="project" value="UniProtKB-KW"/>
</dbReference>
<keyword evidence="1" id="KW-0378">Hydrolase</keyword>
<keyword evidence="2" id="KW-1185">Reference proteome</keyword>
<comment type="caution">
    <text evidence="1">The sequence shown here is derived from an EMBL/GenBank/DDBJ whole genome shotgun (WGS) entry which is preliminary data.</text>
</comment>
<dbReference type="Proteomes" id="UP000238479">
    <property type="component" value="Chromosome 4"/>
</dbReference>
<evidence type="ECO:0000313" key="1">
    <source>
        <dbReference type="EMBL" id="PRQ36344.1"/>
    </source>
</evidence>
<accession>A0A2P6QQ78</accession>
<gene>
    <name evidence="1" type="ORF">RchiOBHm_Chr4g0390421</name>
</gene>
<reference evidence="1 2" key="1">
    <citation type="journal article" date="2018" name="Nat. Genet.">
        <title>The Rosa genome provides new insights in the design of modern roses.</title>
        <authorList>
            <person name="Bendahmane M."/>
        </authorList>
    </citation>
    <scope>NUCLEOTIDE SEQUENCE [LARGE SCALE GENOMIC DNA]</scope>
    <source>
        <strain evidence="2">cv. Old Blush</strain>
    </source>
</reference>
<protein>
    <submittedName>
        <fullName evidence="1">Putative P-loop containing nucleoside triphosphate hydrolase</fullName>
    </submittedName>
</protein>
<evidence type="ECO:0000313" key="2">
    <source>
        <dbReference type="Proteomes" id="UP000238479"/>
    </source>
</evidence>
<dbReference type="InterPro" id="IPR027417">
    <property type="entry name" value="P-loop_NTPase"/>
</dbReference>